<keyword evidence="6" id="KW-0012">Acyltransferase</keyword>
<dbReference type="Pfam" id="PF00927">
    <property type="entry name" value="Transglut_C"/>
    <property type="match status" value="1"/>
</dbReference>
<gene>
    <name evidence="11" type="primary">tgm8</name>
</gene>
<feature type="compositionally biased region" description="Acidic residues" evidence="9">
    <location>
        <begin position="507"/>
        <end position="520"/>
    </location>
</feature>
<evidence type="ECO:0000256" key="7">
    <source>
        <dbReference type="ARBA" id="ARBA00024222"/>
    </source>
</evidence>
<evidence type="ECO:0000259" key="10">
    <source>
        <dbReference type="SMART" id="SM00460"/>
    </source>
</evidence>
<evidence type="ECO:0000256" key="2">
    <source>
        <dbReference type="ARBA" id="ARBA00005968"/>
    </source>
</evidence>
<dbReference type="InterPro" id="IPR001102">
    <property type="entry name" value="Transglutaminase_N"/>
</dbReference>
<feature type="compositionally biased region" description="Polar residues" evidence="9">
    <location>
        <begin position="586"/>
        <end position="595"/>
    </location>
</feature>
<dbReference type="InterPro" id="IPR038765">
    <property type="entry name" value="Papain-like_cys_pep_sf"/>
</dbReference>
<evidence type="ECO:0000313" key="12">
    <source>
        <dbReference type="Proteomes" id="UP000472271"/>
    </source>
</evidence>
<feature type="region of interest" description="Disordered" evidence="9">
    <location>
        <begin position="586"/>
        <end position="605"/>
    </location>
</feature>
<name>A0A673AB58_9TELE</name>
<dbReference type="Pfam" id="PF01841">
    <property type="entry name" value="Transglut_core"/>
    <property type="match status" value="1"/>
</dbReference>
<feature type="region of interest" description="Disordered" evidence="9">
    <location>
        <begin position="1"/>
        <end position="38"/>
    </location>
</feature>
<dbReference type="AlphaFoldDB" id="A0A673AB58"/>
<dbReference type="GO" id="GO:0046872">
    <property type="term" value="F:metal ion binding"/>
    <property type="evidence" value="ECO:0007669"/>
    <property type="project" value="UniProtKB-KW"/>
</dbReference>
<dbReference type="InterPro" id="IPR014756">
    <property type="entry name" value="Ig_E-set"/>
</dbReference>
<dbReference type="EC" id="2.3.2.13" evidence="7"/>
<feature type="compositionally biased region" description="Acidic residues" evidence="9">
    <location>
        <begin position="525"/>
        <end position="535"/>
    </location>
</feature>
<dbReference type="Gene3D" id="2.60.40.10">
    <property type="entry name" value="Immunoglobulins"/>
    <property type="match status" value="3"/>
</dbReference>
<dbReference type="InterPro" id="IPR008958">
    <property type="entry name" value="Transglutaminase_C"/>
</dbReference>
<organism evidence="11 12">
    <name type="scientific">Sphaeramia orbicularis</name>
    <name type="common">orbiculate cardinalfish</name>
    <dbReference type="NCBI Taxonomy" id="375764"/>
    <lineage>
        <taxon>Eukaryota</taxon>
        <taxon>Metazoa</taxon>
        <taxon>Chordata</taxon>
        <taxon>Craniata</taxon>
        <taxon>Vertebrata</taxon>
        <taxon>Euteleostomi</taxon>
        <taxon>Actinopterygii</taxon>
        <taxon>Neopterygii</taxon>
        <taxon>Teleostei</taxon>
        <taxon>Neoteleostei</taxon>
        <taxon>Acanthomorphata</taxon>
        <taxon>Gobiaria</taxon>
        <taxon>Kurtiformes</taxon>
        <taxon>Apogonoidei</taxon>
        <taxon>Apogonidae</taxon>
        <taxon>Apogoninae</taxon>
        <taxon>Sphaeramia</taxon>
    </lineage>
</organism>
<evidence type="ECO:0000256" key="6">
    <source>
        <dbReference type="ARBA" id="ARBA00023315"/>
    </source>
</evidence>
<dbReference type="InterPro" id="IPR002931">
    <property type="entry name" value="Transglutaminase-like"/>
</dbReference>
<dbReference type="SUPFAM" id="SSF81296">
    <property type="entry name" value="E set domains"/>
    <property type="match status" value="1"/>
</dbReference>
<keyword evidence="5" id="KW-0106">Calcium</keyword>
<dbReference type="FunFam" id="3.90.260.10:FF:000001">
    <property type="entry name" value="Protein-glutamine gamma-glutamyltransferase 2"/>
    <property type="match status" value="1"/>
</dbReference>
<dbReference type="InterPro" id="IPR023608">
    <property type="entry name" value="Transglutaminase_animal"/>
</dbReference>
<dbReference type="PANTHER" id="PTHR11590:SF81">
    <property type="entry name" value="PROTEIN-GLUTAMINE GAMMA-GLUTAMYLTRANSFERASE K-LIKE ISOFORM X4"/>
    <property type="match status" value="1"/>
</dbReference>
<dbReference type="SUPFAM" id="SSF49309">
    <property type="entry name" value="Transglutaminase, two C-terminal domains"/>
    <property type="match status" value="2"/>
</dbReference>
<sequence>MTETAVSKKPRIMAEEPEESNDGEKMPKKPKSSYFKSEELKVKTNNDEHRTLEISETELIVRRGQKFTVAVELMESFNPDLYKLNFCAKSGLNASEQLGTMSCFSIPPGTQCSPDAMVVWKAELCQCSSPERGKLSVIITPPANAPIGMYQVTMVYREEETLLTNLVVLFNPWCPDDPVFLSDEAERQEYVMNEEGLVFVGSSDYISRVKWDFGQFEDDMVKICMMILDKSYSHENDPDKDVSSRADPIYVSRVVSAMINSEDDHGVLEGRWEAPYSDGYCPTHWSESHTILKHWLESGCKPVKYGQCWVFASVMCSVMRLLGIPTRVVTNFDSAHDTNENLVIDTYYTEEGLYIDSMDSIWNFHVWVESWMTRPDLAEDGKFDGWQVVDPTPQELSDGLYCCGPASVKSIQDGNSDLKYDVPFVFAEVNADCVDWLMNPDGSTVLLSRDTKTVGNKISTKTVGEDERMDITNKYKYKEGSKKAKAIFKKAKRKLKSKERDENKDDAVEDSGMDEPTDEMELDVEAETGTEDTVDEPPPQKPLSMHFEEVSKPLNGKDVEMNLVIRSNSKDLQVLSISISVQSKTYSGSRGTNIQSEEKEKDLPPGEDLSIPVLVKFSDYWEAMVDCDTMKLSALVKDKENPEKKYMCEDNVVLENPPLRVTVFGEATVGHESSFEVAFDNPVDITLKDCTLTFSGSGLWKDELMITLSDVLPFKSFSIKQTFTPYKAGKKTLVADFDCSVFRDIKGSTAIHIKKAEE</sequence>
<keyword evidence="3" id="KW-0808">Transferase</keyword>
<reference evidence="11" key="2">
    <citation type="submission" date="2025-08" db="UniProtKB">
        <authorList>
            <consortium name="Ensembl"/>
        </authorList>
    </citation>
    <scope>IDENTIFICATION</scope>
</reference>
<keyword evidence="4" id="KW-0479">Metal-binding</keyword>
<dbReference type="OrthoDB" id="437511at2759"/>
<feature type="region of interest" description="Disordered" evidence="9">
    <location>
        <begin position="525"/>
        <end position="544"/>
    </location>
</feature>
<reference evidence="11" key="3">
    <citation type="submission" date="2025-09" db="UniProtKB">
        <authorList>
            <consortium name="Ensembl"/>
        </authorList>
    </citation>
    <scope>IDENTIFICATION</scope>
</reference>
<proteinExistence type="inferred from homology"/>
<evidence type="ECO:0000256" key="8">
    <source>
        <dbReference type="PIRSR" id="PIRSR000459-1"/>
    </source>
</evidence>
<dbReference type="InterPro" id="IPR013783">
    <property type="entry name" value="Ig-like_fold"/>
</dbReference>
<dbReference type="InterPro" id="IPR050779">
    <property type="entry name" value="Transglutaminase"/>
</dbReference>
<dbReference type="PIRSF" id="PIRSF000459">
    <property type="entry name" value="TGM_EBP42"/>
    <property type="match status" value="1"/>
</dbReference>
<evidence type="ECO:0000256" key="1">
    <source>
        <dbReference type="ARBA" id="ARBA00001913"/>
    </source>
</evidence>
<feature type="active site" evidence="8">
    <location>
        <position position="365"/>
    </location>
</feature>
<dbReference type="Gene3D" id="3.90.260.10">
    <property type="entry name" value="Transglutaminase-like"/>
    <property type="match status" value="1"/>
</dbReference>
<dbReference type="Ensembl" id="ENSSORT00005026721.1">
    <property type="protein sequence ID" value="ENSSORP00005025953.1"/>
    <property type="gene ID" value="ENSSORG00005012459.1"/>
</dbReference>
<dbReference type="InterPro" id="IPR036238">
    <property type="entry name" value="Transglutaminase_C_sf"/>
</dbReference>
<dbReference type="Proteomes" id="UP000472271">
    <property type="component" value="Chromosome 5"/>
</dbReference>
<reference evidence="11" key="1">
    <citation type="submission" date="2019-06" db="EMBL/GenBank/DDBJ databases">
        <authorList>
            <consortium name="Wellcome Sanger Institute Data Sharing"/>
        </authorList>
    </citation>
    <scope>NUCLEOTIDE SEQUENCE [LARGE SCALE GENOMIC DNA]</scope>
</reference>
<feature type="region of interest" description="Disordered" evidence="9">
    <location>
        <begin position="494"/>
        <end position="520"/>
    </location>
</feature>
<feature type="domain" description="Transglutaminase-like" evidence="10">
    <location>
        <begin position="300"/>
        <end position="393"/>
    </location>
</feature>
<dbReference type="GO" id="GO:0003810">
    <property type="term" value="F:protein-glutamine gamma-glutamyltransferase activity"/>
    <property type="evidence" value="ECO:0007669"/>
    <property type="project" value="UniProtKB-EC"/>
</dbReference>
<dbReference type="PANTHER" id="PTHR11590">
    <property type="entry name" value="PROTEIN-GLUTAMINE GAMMA-GLUTAMYLTRANSFERASE"/>
    <property type="match status" value="1"/>
</dbReference>
<dbReference type="Pfam" id="PF00868">
    <property type="entry name" value="Transglut_N"/>
    <property type="match status" value="1"/>
</dbReference>
<evidence type="ECO:0000256" key="5">
    <source>
        <dbReference type="ARBA" id="ARBA00022837"/>
    </source>
</evidence>
<dbReference type="SMART" id="SM00460">
    <property type="entry name" value="TGc"/>
    <property type="match status" value="1"/>
</dbReference>
<evidence type="ECO:0000313" key="11">
    <source>
        <dbReference type="Ensembl" id="ENSSORP00005025953.1"/>
    </source>
</evidence>
<dbReference type="SUPFAM" id="SSF54001">
    <property type="entry name" value="Cysteine proteinases"/>
    <property type="match status" value="1"/>
</dbReference>
<keyword evidence="12" id="KW-1185">Reference proteome</keyword>
<evidence type="ECO:0000256" key="3">
    <source>
        <dbReference type="ARBA" id="ARBA00022679"/>
    </source>
</evidence>
<dbReference type="InParanoid" id="A0A673AB58"/>
<evidence type="ECO:0000256" key="4">
    <source>
        <dbReference type="ARBA" id="ARBA00022723"/>
    </source>
</evidence>
<dbReference type="GO" id="GO:0007399">
    <property type="term" value="P:nervous system development"/>
    <property type="evidence" value="ECO:0007669"/>
    <property type="project" value="UniProtKB-ARBA"/>
</dbReference>
<accession>A0A673AB58</accession>
<dbReference type="InterPro" id="IPR036985">
    <property type="entry name" value="Transglutaminase-like_sf"/>
</dbReference>
<comment type="cofactor">
    <cofactor evidence="1">
        <name>Ca(2+)</name>
        <dbReference type="ChEBI" id="CHEBI:29108"/>
    </cofactor>
</comment>
<feature type="active site" evidence="8">
    <location>
        <position position="390"/>
    </location>
</feature>
<comment type="similarity">
    <text evidence="2">Belongs to the transglutaminase superfamily. Transglutaminase family.</text>
</comment>
<feature type="active site" evidence="8">
    <location>
        <position position="308"/>
    </location>
</feature>
<protein>
    <recommendedName>
        <fullName evidence="7">protein-glutamine gamma-glutamyltransferase</fullName>
        <ecNumber evidence="7">2.3.2.13</ecNumber>
    </recommendedName>
</protein>
<evidence type="ECO:0000256" key="9">
    <source>
        <dbReference type="SAM" id="MobiDB-lite"/>
    </source>
</evidence>
<dbReference type="FunFam" id="2.60.40.10:FF:000090">
    <property type="entry name" value="Protein-glutamine gamma-glutamyltransferase 2"/>
    <property type="match status" value="1"/>
</dbReference>